<dbReference type="OrthoDB" id="3633414at2759"/>
<evidence type="ECO:0000313" key="2">
    <source>
        <dbReference type="EMBL" id="USW55315.1"/>
    </source>
</evidence>
<dbReference type="CDD" id="cd18186">
    <property type="entry name" value="BTB_POZ_ZBTB_KLHL-like"/>
    <property type="match status" value="1"/>
</dbReference>
<evidence type="ECO:0000313" key="3">
    <source>
        <dbReference type="Proteomes" id="UP001056384"/>
    </source>
</evidence>
<dbReference type="EMBL" id="CP099424">
    <property type="protein sequence ID" value="USW55315.1"/>
    <property type="molecule type" value="Genomic_DNA"/>
</dbReference>
<dbReference type="Gene3D" id="3.30.710.10">
    <property type="entry name" value="Potassium Channel Kv1.1, Chain A"/>
    <property type="match status" value="1"/>
</dbReference>
<dbReference type="Proteomes" id="UP001056384">
    <property type="component" value="Chromosome 7"/>
</dbReference>
<protein>
    <submittedName>
        <fullName evidence="2">BTB/POZ domain-containing protein</fullName>
    </submittedName>
</protein>
<dbReference type="InterPro" id="IPR011333">
    <property type="entry name" value="SKP1/BTB/POZ_sf"/>
</dbReference>
<accession>A0A9Q9AZD5</accession>
<proteinExistence type="predicted"/>
<sequence length="377" mass="41944">METETTEIERSDVAADGDLIITVGGQLELRVHSLLLKMNSPVFRTMLGPDWLEGQQLANISPATPGALSLPGDDPKAMQVLCFILHAQNDQLPSRPDSTNLLGLAKAADKYDCAQAVKFHAEAWLSRTGVGTKRQAKDLLEITLLLDFPSYFSEFSDAVVKDTRQSDQWEGILVDDDTGVMRAIRARWCYYDSDIVYGPTQNMKHLCGLLDGSYAHYENYEEGIGPGHDDFDADEETAKICRFVREGVTCMKEAFPTVNSTPLMSYSTHLQTVVEAGFWPGEHFLSLGYLLQKLKVVRFGGLKDVDYCDRHCVWEPLDEATKILQAFPGDMERLTERARMANLACCLDCFKAPNGRASICRVPHQSTLATRATYNAG</sequence>
<keyword evidence="3" id="KW-1185">Reference proteome</keyword>
<dbReference type="SUPFAM" id="SSF54695">
    <property type="entry name" value="POZ domain"/>
    <property type="match status" value="1"/>
</dbReference>
<dbReference type="AlphaFoldDB" id="A0A9Q9AZD5"/>
<dbReference type="PROSITE" id="PS50097">
    <property type="entry name" value="BTB"/>
    <property type="match status" value="1"/>
</dbReference>
<organism evidence="2 3">
    <name type="scientific">Septoria linicola</name>
    <dbReference type="NCBI Taxonomy" id="215465"/>
    <lineage>
        <taxon>Eukaryota</taxon>
        <taxon>Fungi</taxon>
        <taxon>Dikarya</taxon>
        <taxon>Ascomycota</taxon>
        <taxon>Pezizomycotina</taxon>
        <taxon>Dothideomycetes</taxon>
        <taxon>Dothideomycetidae</taxon>
        <taxon>Mycosphaerellales</taxon>
        <taxon>Mycosphaerellaceae</taxon>
        <taxon>Septoria</taxon>
    </lineage>
</organism>
<reference evidence="2" key="1">
    <citation type="submission" date="2022-06" db="EMBL/GenBank/DDBJ databases">
        <title>Complete genome sequences of two strains of the flax pathogen Septoria linicola.</title>
        <authorList>
            <person name="Lapalu N."/>
            <person name="Simon A."/>
            <person name="Demenou B."/>
            <person name="Paumier D."/>
            <person name="Guillot M.-P."/>
            <person name="Gout L."/>
            <person name="Valade R."/>
        </authorList>
    </citation>
    <scope>NUCLEOTIDE SEQUENCE</scope>
    <source>
        <strain evidence="2">SE15195</strain>
    </source>
</reference>
<evidence type="ECO:0000259" key="1">
    <source>
        <dbReference type="PROSITE" id="PS50097"/>
    </source>
</evidence>
<dbReference type="InterPro" id="IPR000210">
    <property type="entry name" value="BTB/POZ_dom"/>
</dbReference>
<name>A0A9Q9AZD5_9PEZI</name>
<feature type="domain" description="BTB" evidence="1">
    <location>
        <begin position="17"/>
        <end position="94"/>
    </location>
</feature>
<gene>
    <name evidence="2" type="ORF">Slin15195_G086340</name>
</gene>